<dbReference type="EC" id="2.7.13.3" evidence="2"/>
<keyword evidence="9" id="KW-0472">Membrane</keyword>
<keyword evidence="5" id="KW-0547">Nucleotide-binding</keyword>
<dbReference type="Pfam" id="PF07730">
    <property type="entry name" value="HisKA_3"/>
    <property type="match status" value="1"/>
</dbReference>
<evidence type="ECO:0000256" key="1">
    <source>
        <dbReference type="ARBA" id="ARBA00000085"/>
    </source>
</evidence>
<keyword evidence="7" id="KW-0067">ATP-binding</keyword>
<dbReference type="Gene3D" id="3.30.565.10">
    <property type="entry name" value="Histidine kinase-like ATPase, C-terminal domain"/>
    <property type="match status" value="1"/>
</dbReference>
<dbReference type="EMBL" id="JACXRZ010000022">
    <property type="protein sequence ID" value="MBD3146650.1"/>
    <property type="molecule type" value="Genomic_DNA"/>
</dbReference>
<evidence type="ECO:0000256" key="3">
    <source>
        <dbReference type="ARBA" id="ARBA00022553"/>
    </source>
</evidence>
<keyword evidence="9" id="KW-1133">Transmembrane helix</keyword>
<proteinExistence type="predicted"/>
<dbReference type="PANTHER" id="PTHR24421">
    <property type="entry name" value="NITRATE/NITRITE SENSOR PROTEIN NARX-RELATED"/>
    <property type="match status" value="1"/>
</dbReference>
<dbReference type="Proteomes" id="UP000653231">
    <property type="component" value="Unassembled WGS sequence"/>
</dbReference>
<name>A0ABR8LAI9_9ACTN</name>
<reference evidence="11 12" key="1">
    <citation type="submission" date="2020-09" db="EMBL/GenBank/DDBJ databases">
        <title>Actinomycete isolated from the Camponotus japonicus Mayr.</title>
        <authorList>
            <person name="Gong X."/>
        </authorList>
    </citation>
    <scope>NUCLEOTIDE SEQUENCE [LARGE SCALE GENOMIC DNA]</scope>
    <source>
        <strain evidence="11 12">2C-HV3</strain>
    </source>
</reference>
<evidence type="ECO:0000256" key="9">
    <source>
        <dbReference type="SAM" id="Phobius"/>
    </source>
</evidence>
<dbReference type="InterPro" id="IPR050482">
    <property type="entry name" value="Sensor_HK_TwoCompSys"/>
</dbReference>
<keyword evidence="6 11" id="KW-0418">Kinase</keyword>
<keyword evidence="8" id="KW-0902">Two-component regulatory system</keyword>
<dbReference type="CDD" id="cd16917">
    <property type="entry name" value="HATPase_UhpB-NarQ-NarX-like"/>
    <property type="match status" value="1"/>
</dbReference>
<dbReference type="Gene3D" id="1.20.5.1930">
    <property type="match status" value="1"/>
</dbReference>
<gene>
    <name evidence="11" type="ORF">IEQ31_26160</name>
</gene>
<feature type="transmembrane region" description="Helical" evidence="9">
    <location>
        <begin position="106"/>
        <end position="126"/>
    </location>
</feature>
<dbReference type="PANTHER" id="PTHR24421:SF10">
    <property type="entry name" value="NITRATE_NITRITE SENSOR PROTEIN NARQ"/>
    <property type="match status" value="1"/>
</dbReference>
<evidence type="ECO:0000259" key="10">
    <source>
        <dbReference type="Pfam" id="PF07730"/>
    </source>
</evidence>
<keyword evidence="3" id="KW-0597">Phosphoprotein</keyword>
<keyword evidence="4" id="KW-0808">Transferase</keyword>
<accession>A0ABR8LAI9</accession>
<evidence type="ECO:0000256" key="8">
    <source>
        <dbReference type="ARBA" id="ARBA00023012"/>
    </source>
</evidence>
<keyword evidence="9" id="KW-0812">Transmembrane</keyword>
<dbReference type="InterPro" id="IPR011712">
    <property type="entry name" value="Sig_transdc_His_kin_sub3_dim/P"/>
</dbReference>
<dbReference type="InterPro" id="IPR036890">
    <property type="entry name" value="HATPase_C_sf"/>
</dbReference>
<evidence type="ECO:0000256" key="5">
    <source>
        <dbReference type="ARBA" id="ARBA00022741"/>
    </source>
</evidence>
<protein>
    <recommendedName>
        <fullName evidence="2">histidine kinase</fullName>
        <ecNumber evidence="2">2.7.13.3</ecNumber>
    </recommendedName>
</protein>
<sequence>MRERARARGHGSHDALPAQRHACERSQIGDLLDCLVHAAHQTGAGPAPASRPGLPAEVWPALPPQVGLAVFDQARTASGVGRVRLNGSWQAVARKDLLATSLPWRALAYLVTGAVVGVVVLASLVVSLTAGAFAAALLGVAVLVAAAYPITALATAHALLARLLLTPGKAEPGERLAELTRSRSRLVEAFEVERRRIERDLHDGAQQRLVALTMTLGLAKVSPPAEAAGLVARAHQEAKLALAEIRDLIRGIHPRILADRGLPAAVAELADRSPVPVEVDVDVPRLPEAMESVAYFVVSEGLANVAKHSGAEQARVQGRLDGRPLTVEIRDDGVGGADVTAGTGLAGLADRVSAVEGRLMLSSPPGGPTLLRAEIECLPALP</sequence>
<dbReference type="SUPFAM" id="SSF55874">
    <property type="entry name" value="ATPase domain of HSP90 chaperone/DNA topoisomerase II/histidine kinase"/>
    <property type="match status" value="1"/>
</dbReference>
<feature type="domain" description="Signal transduction histidine kinase subgroup 3 dimerisation and phosphoacceptor" evidence="10">
    <location>
        <begin position="193"/>
        <end position="255"/>
    </location>
</feature>
<organism evidence="11 12">
    <name type="scientific">Microbispora bryophytorum subsp. camponoti</name>
    <dbReference type="NCBI Taxonomy" id="1677852"/>
    <lineage>
        <taxon>Bacteria</taxon>
        <taxon>Bacillati</taxon>
        <taxon>Actinomycetota</taxon>
        <taxon>Actinomycetes</taxon>
        <taxon>Streptosporangiales</taxon>
        <taxon>Streptosporangiaceae</taxon>
        <taxon>Microbispora</taxon>
    </lineage>
</organism>
<evidence type="ECO:0000256" key="4">
    <source>
        <dbReference type="ARBA" id="ARBA00022679"/>
    </source>
</evidence>
<evidence type="ECO:0000313" key="12">
    <source>
        <dbReference type="Proteomes" id="UP000653231"/>
    </source>
</evidence>
<feature type="transmembrane region" description="Helical" evidence="9">
    <location>
        <begin position="132"/>
        <end position="165"/>
    </location>
</feature>
<keyword evidence="12" id="KW-1185">Reference proteome</keyword>
<comment type="catalytic activity">
    <reaction evidence="1">
        <text>ATP + protein L-histidine = ADP + protein N-phospho-L-histidine.</text>
        <dbReference type="EC" id="2.7.13.3"/>
    </reaction>
</comment>
<comment type="caution">
    <text evidence="11">The sequence shown here is derived from an EMBL/GenBank/DDBJ whole genome shotgun (WGS) entry which is preliminary data.</text>
</comment>
<dbReference type="GO" id="GO:0016301">
    <property type="term" value="F:kinase activity"/>
    <property type="evidence" value="ECO:0007669"/>
    <property type="project" value="UniProtKB-KW"/>
</dbReference>
<evidence type="ECO:0000256" key="7">
    <source>
        <dbReference type="ARBA" id="ARBA00022840"/>
    </source>
</evidence>
<evidence type="ECO:0000256" key="6">
    <source>
        <dbReference type="ARBA" id="ARBA00022777"/>
    </source>
</evidence>
<evidence type="ECO:0000313" key="11">
    <source>
        <dbReference type="EMBL" id="MBD3146650.1"/>
    </source>
</evidence>
<evidence type="ECO:0000256" key="2">
    <source>
        <dbReference type="ARBA" id="ARBA00012438"/>
    </source>
</evidence>